<gene>
    <name evidence="1" type="ORF">A2870_03010</name>
</gene>
<proteinExistence type="predicted"/>
<evidence type="ECO:0000313" key="1">
    <source>
        <dbReference type="EMBL" id="OGD87618.1"/>
    </source>
</evidence>
<comment type="caution">
    <text evidence="1">The sequence shown here is derived from an EMBL/GenBank/DDBJ whole genome shotgun (WGS) entry which is preliminary data.</text>
</comment>
<name>A0A1F5G6Y4_9BACT</name>
<sequence length="178" mass="20307">MTERESRQPALIDTVEAVTDLRTGEKTFRKRKKLVRRQPTPKERAIALLNWESETGFSQAIHAGATAYQAGEAVKMADRSGINVSWDGGLGAKDDAERAFAKVFNPELIRFKPIRAVDITSRLVEETAKISDRLKGAAWIQDYVEWVIDIMSLERKYSYQMTENLKVYARQPRLRFAS</sequence>
<dbReference type="Proteomes" id="UP000179102">
    <property type="component" value="Unassembled WGS sequence"/>
</dbReference>
<dbReference type="AlphaFoldDB" id="A0A1F5G6Y4"/>
<evidence type="ECO:0000313" key="2">
    <source>
        <dbReference type="Proteomes" id="UP000179102"/>
    </source>
</evidence>
<dbReference type="EMBL" id="MFAZ01000011">
    <property type="protein sequence ID" value="OGD87618.1"/>
    <property type="molecule type" value="Genomic_DNA"/>
</dbReference>
<protein>
    <submittedName>
        <fullName evidence="1">Uncharacterized protein</fullName>
    </submittedName>
</protein>
<reference evidence="1 2" key="1">
    <citation type="journal article" date="2016" name="Nat. Commun.">
        <title>Thousands of microbial genomes shed light on interconnected biogeochemical processes in an aquifer system.</title>
        <authorList>
            <person name="Anantharaman K."/>
            <person name="Brown C.T."/>
            <person name="Hug L.A."/>
            <person name="Sharon I."/>
            <person name="Castelle C.J."/>
            <person name="Probst A.J."/>
            <person name="Thomas B.C."/>
            <person name="Singh A."/>
            <person name="Wilkins M.J."/>
            <person name="Karaoz U."/>
            <person name="Brodie E.L."/>
            <person name="Williams K.H."/>
            <person name="Hubbard S.S."/>
            <person name="Banfield J.F."/>
        </authorList>
    </citation>
    <scope>NUCLEOTIDE SEQUENCE [LARGE SCALE GENOMIC DNA]</scope>
</reference>
<accession>A0A1F5G6Y4</accession>
<dbReference type="STRING" id="1797711.A2870_03010"/>
<organism evidence="1 2">
    <name type="scientific">Candidatus Curtissbacteria bacterium RIFCSPHIGHO2_01_FULL_41_11</name>
    <dbReference type="NCBI Taxonomy" id="1797711"/>
    <lineage>
        <taxon>Bacteria</taxon>
        <taxon>Candidatus Curtissiibacteriota</taxon>
    </lineage>
</organism>